<proteinExistence type="predicted"/>
<dbReference type="AlphaFoldDB" id="A0A2I0HP11"/>
<name>A0A2I0HP11_PUNGR</name>
<evidence type="ECO:0000313" key="2">
    <source>
        <dbReference type="EMBL" id="PKI32996.1"/>
    </source>
</evidence>
<dbReference type="Proteomes" id="UP000233551">
    <property type="component" value="Unassembled WGS sequence"/>
</dbReference>
<feature type="region of interest" description="Disordered" evidence="1">
    <location>
        <begin position="66"/>
        <end position="108"/>
    </location>
</feature>
<evidence type="ECO:0000256" key="1">
    <source>
        <dbReference type="SAM" id="MobiDB-lite"/>
    </source>
</evidence>
<protein>
    <submittedName>
        <fullName evidence="2">Uncharacterized protein</fullName>
    </submittedName>
</protein>
<sequence length="145" mass="16055">MYTKVLKVLEKLNKKKKKAGGGEFRRWGLPLVATFPPLARRTAREPHRRDSPLPFFVIEGIIEKGEGKSRQPPLPSLMSPEASPTSGDLSKGEETGGGAPTDPFPHDEDANTFDNLALLLFWKFSLFTTRVEAIALLQGNVGLRR</sequence>
<gene>
    <name evidence="2" type="ORF">CRG98_046611</name>
</gene>
<accession>A0A2I0HP11</accession>
<comment type="caution">
    <text evidence="2">The sequence shown here is derived from an EMBL/GenBank/DDBJ whole genome shotgun (WGS) entry which is preliminary data.</text>
</comment>
<keyword evidence="3" id="KW-1185">Reference proteome</keyword>
<organism evidence="2 3">
    <name type="scientific">Punica granatum</name>
    <name type="common">Pomegranate</name>
    <dbReference type="NCBI Taxonomy" id="22663"/>
    <lineage>
        <taxon>Eukaryota</taxon>
        <taxon>Viridiplantae</taxon>
        <taxon>Streptophyta</taxon>
        <taxon>Embryophyta</taxon>
        <taxon>Tracheophyta</taxon>
        <taxon>Spermatophyta</taxon>
        <taxon>Magnoliopsida</taxon>
        <taxon>eudicotyledons</taxon>
        <taxon>Gunneridae</taxon>
        <taxon>Pentapetalae</taxon>
        <taxon>rosids</taxon>
        <taxon>malvids</taxon>
        <taxon>Myrtales</taxon>
        <taxon>Lythraceae</taxon>
        <taxon>Punica</taxon>
    </lineage>
</organism>
<dbReference type="EMBL" id="PGOL01007124">
    <property type="protein sequence ID" value="PKI32996.1"/>
    <property type="molecule type" value="Genomic_DNA"/>
</dbReference>
<evidence type="ECO:0000313" key="3">
    <source>
        <dbReference type="Proteomes" id="UP000233551"/>
    </source>
</evidence>
<reference evidence="2 3" key="1">
    <citation type="submission" date="2017-11" db="EMBL/GenBank/DDBJ databases">
        <title>De-novo sequencing of pomegranate (Punica granatum L.) genome.</title>
        <authorList>
            <person name="Akparov Z."/>
            <person name="Amiraslanov A."/>
            <person name="Hajiyeva S."/>
            <person name="Abbasov M."/>
            <person name="Kaur K."/>
            <person name="Hamwieh A."/>
            <person name="Solovyev V."/>
            <person name="Salamov A."/>
            <person name="Braich B."/>
            <person name="Kosarev P."/>
            <person name="Mahmoud A."/>
            <person name="Hajiyev E."/>
            <person name="Babayeva S."/>
            <person name="Izzatullayeva V."/>
            <person name="Mammadov A."/>
            <person name="Mammadov A."/>
            <person name="Sharifova S."/>
            <person name="Ojaghi J."/>
            <person name="Eynullazada K."/>
            <person name="Bayramov B."/>
            <person name="Abdulazimova A."/>
            <person name="Shahmuradov I."/>
        </authorList>
    </citation>
    <scope>NUCLEOTIDE SEQUENCE [LARGE SCALE GENOMIC DNA]</scope>
    <source>
        <strain evidence="3">cv. AG2017</strain>
        <tissue evidence="2">Leaf</tissue>
    </source>
</reference>